<keyword evidence="3" id="KW-1185">Reference proteome</keyword>
<dbReference type="Proteomes" id="UP000679179">
    <property type="component" value="Unassembled WGS sequence"/>
</dbReference>
<accession>A0A919VGS1</accession>
<dbReference type="NCBIfam" id="TIGR00762">
    <property type="entry name" value="DegV"/>
    <property type="match status" value="1"/>
</dbReference>
<dbReference type="EMBL" id="BOPZ01000018">
    <property type="protein sequence ID" value="GIM29477.1"/>
    <property type="molecule type" value="Genomic_DNA"/>
</dbReference>
<keyword evidence="1" id="KW-0446">Lipid-binding</keyword>
<dbReference type="InterPro" id="IPR003797">
    <property type="entry name" value="DegV"/>
</dbReference>
<dbReference type="GO" id="GO:0008289">
    <property type="term" value="F:lipid binding"/>
    <property type="evidence" value="ECO:0007669"/>
    <property type="project" value="UniProtKB-KW"/>
</dbReference>
<dbReference type="InterPro" id="IPR043168">
    <property type="entry name" value="DegV_C"/>
</dbReference>
<dbReference type="Gene3D" id="3.40.50.10170">
    <property type="match status" value="1"/>
</dbReference>
<dbReference type="Pfam" id="PF02645">
    <property type="entry name" value="DegV"/>
    <property type="match status" value="1"/>
</dbReference>
<dbReference type="PANTHER" id="PTHR33434:SF2">
    <property type="entry name" value="FATTY ACID-BINDING PROTEIN TM_1468"/>
    <property type="match status" value="1"/>
</dbReference>
<dbReference type="InterPro" id="IPR050270">
    <property type="entry name" value="DegV_domain_contain"/>
</dbReference>
<dbReference type="AlphaFoldDB" id="A0A919VGS1"/>
<comment type="caution">
    <text evidence="2">The sequence shown here is derived from an EMBL/GenBank/DDBJ whole genome shotgun (WGS) entry which is preliminary data.</text>
</comment>
<name>A0A919VGS1_9CLOT</name>
<gene>
    <name evidence="2" type="ORF">CPJCM30710_21430</name>
</gene>
<protein>
    <submittedName>
        <fullName evidence="2">DegV family protein</fullName>
    </submittedName>
</protein>
<proteinExistence type="predicted"/>
<dbReference type="PANTHER" id="PTHR33434">
    <property type="entry name" value="DEGV DOMAIN-CONTAINING PROTEIN DR_1986-RELATED"/>
    <property type="match status" value="1"/>
</dbReference>
<dbReference type="RefSeq" id="WP_212904177.1">
    <property type="nucleotide sequence ID" value="NZ_BOPZ01000018.1"/>
</dbReference>
<evidence type="ECO:0000256" key="1">
    <source>
        <dbReference type="ARBA" id="ARBA00023121"/>
    </source>
</evidence>
<organism evidence="2 3">
    <name type="scientific">Clostridium polyendosporum</name>
    <dbReference type="NCBI Taxonomy" id="69208"/>
    <lineage>
        <taxon>Bacteria</taxon>
        <taxon>Bacillati</taxon>
        <taxon>Bacillota</taxon>
        <taxon>Clostridia</taxon>
        <taxon>Eubacteriales</taxon>
        <taxon>Clostridiaceae</taxon>
        <taxon>Clostridium</taxon>
    </lineage>
</organism>
<dbReference type="PROSITE" id="PS51482">
    <property type="entry name" value="DEGV"/>
    <property type="match status" value="1"/>
</dbReference>
<dbReference type="SUPFAM" id="SSF82549">
    <property type="entry name" value="DAK1/DegV-like"/>
    <property type="match status" value="1"/>
</dbReference>
<evidence type="ECO:0000313" key="3">
    <source>
        <dbReference type="Proteomes" id="UP000679179"/>
    </source>
</evidence>
<reference evidence="2" key="1">
    <citation type="submission" date="2021-03" db="EMBL/GenBank/DDBJ databases">
        <title>Taxonomic study of Clostridium polyendosporum from meadow-gley soil under rice.</title>
        <authorList>
            <person name="Kobayashi H."/>
            <person name="Tanizawa Y."/>
            <person name="Yagura M."/>
        </authorList>
    </citation>
    <scope>NUCLEOTIDE SEQUENCE</scope>
    <source>
        <strain evidence="2">JCM 30710</strain>
    </source>
</reference>
<evidence type="ECO:0000313" key="2">
    <source>
        <dbReference type="EMBL" id="GIM29477.1"/>
    </source>
</evidence>
<sequence>MSKIKIITDSTADIPIELLRKHGVEVLPLLINFGEESYLDGVEIDLKTMLKKIKEENTLPTTSQVTPNRFYDCYKKYLDEGYKIISIHISSELSGTYSAACIARDMFETKDIIVIDSRNVTSGLGILVLKAIALRDKGFSIEEIEKKIVETIPHINNAIGFESLDNLVRGGRLSKTAGMIGSVLGIKLIIAIKDGKVALVEKVRGSKKVVRSIIKVFEGHSRKEGEPVVLVHIENQDIYEPLKQYFKENNIEYIDAEVGCTVGIHSGPKACGIFFVENF</sequence>
<dbReference type="Gene3D" id="3.30.1180.10">
    <property type="match status" value="1"/>
</dbReference>